<dbReference type="EMBL" id="JAVRHS010000002">
    <property type="protein sequence ID" value="MDT0575186.1"/>
    <property type="molecule type" value="Genomic_DNA"/>
</dbReference>
<keyword evidence="13" id="KW-1185">Reference proteome</keyword>
<evidence type="ECO:0000256" key="5">
    <source>
        <dbReference type="ARBA" id="ARBA00022525"/>
    </source>
</evidence>
<dbReference type="SMART" id="SM00155">
    <property type="entry name" value="PLDc"/>
    <property type="match status" value="2"/>
</dbReference>
<keyword evidence="5" id="KW-0964">Secreted</keyword>
<proteinExistence type="predicted"/>
<evidence type="ECO:0000259" key="11">
    <source>
        <dbReference type="PROSITE" id="PS50035"/>
    </source>
</evidence>
<sequence length="516" mass="58920">MKPQHEDISRSPQDAASAEDDQATEAEKAEPGIWRVENATRASVIIDAADYFAHMQQVMMCANKRILLIGWDFDTRIALGRGRKWWQLFNKEHPPRRLGNFIIWLANRNPDLEVRVLKWNVGALKVLVRGSMMVDMWRWWRHKRIHFKLDGAHPIGCSHHQKIVVIDDTIAVCGGIDMTADRWDTRDHIDDDPRRKQPGGHAYGAWHDMTMMVEGDVVRALEDLGLSRWYTAGGEKLEPVEPQESSAWPEGLRAQFRDVELGIARTRADYDNVPGIREIEHLFVELINRARHFIYAESQYFASRKIADAIGRRMTEDNPPEIVIINPENADGWLERRAMDTARARLVTAIAKCDTKERFGIYLPQTAAGAPIYVHAKLMIVDDEILKIGSANMNNRSLGLDSECDLLLDGARARNGHAHDQISRLRHELLAEHCGLAADAVPGLLEEYGSMHMLIRNHPQPGRSLKRYVVPDLSEMEKTLADNEVLDPETPADMFEPVSKRRGLFRNGLLKRRMRR</sequence>
<evidence type="ECO:0000256" key="4">
    <source>
        <dbReference type="ARBA" id="ARBA00018392"/>
    </source>
</evidence>
<accession>A0ABU2ZF16</accession>
<dbReference type="Pfam" id="PF13091">
    <property type="entry name" value="PLDc_2"/>
    <property type="match status" value="1"/>
</dbReference>
<feature type="region of interest" description="Disordered" evidence="10">
    <location>
        <begin position="1"/>
        <end position="32"/>
    </location>
</feature>
<feature type="domain" description="PLD phosphodiesterase" evidence="11">
    <location>
        <begin position="159"/>
        <end position="182"/>
    </location>
</feature>
<dbReference type="RefSeq" id="WP_311339768.1">
    <property type="nucleotide sequence ID" value="NZ_JAVRHS010000002.1"/>
</dbReference>
<comment type="caution">
    <text evidence="12">The sequence shown here is derived from an EMBL/GenBank/DDBJ whole genome shotgun (WGS) entry which is preliminary data.</text>
</comment>
<reference evidence="12 13" key="1">
    <citation type="submission" date="2023-09" db="EMBL/GenBank/DDBJ databases">
        <authorList>
            <person name="Rey-Velasco X."/>
        </authorList>
    </citation>
    <scope>NUCLEOTIDE SEQUENCE [LARGE SCALE GENOMIC DNA]</scope>
    <source>
        <strain evidence="12 13">F390</strain>
    </source>
</reference>
<dbReference type="Pfam" id="PF00614">
    <property type="entry name" value="PLDc"/>
    <property type="match status" value="1"/>
</dbReference>
<dbReference type="Proteomes" id="UP001259803">
    <property type="component" value="Unassembled WGS sequence"/>
</dbReference>
<dbReference type="SUPFAM" id="SSF56024">
    <property type="entry name" value="Phospholipase D/nuclease"/>
    <property type="match status" value="2"/>
</dbReference>
<feature type="domain" description="PLD phosphodiesterase" evidence="11">
    <location>
        <begin position="370"/>
        <end position="397"/>
    </location>
</feature>
<evidence type="ECO:0000256" key="1">
    <source>
        <dbReference type="ARBA" id="ARBA00000798"/>
    </source>
</evidence>
<evidence type="ECO:0000256" key="2">
    <source>
        <dbReference type="ARBA" id="ARBA00003145"/>
    </source>
</evidence>
<gene>
    <name evidence="12" type="ORF">RM533_03180</name>
</gene>
<comment type="catalytic activity">
    <reaction evidence="1">
        <text>a 1,2-diacyl-sn-glycero-3-phosphocholine + H2O = a 1,2-diacyl-sn-glycero-3-phosphate + choline + H(+)</text>
        <dbReference type="Rhea" id="RHEA:14445"/>
        <dbReference type="ChEBI" id="CHEBI:15354"/>
        <dbReference type="ChEBI" id="CHEBI:15377"/>
        <dbReference type="ChEBI" id="CHEBI:15378"/>
        <dbReference type="ChEBI" id="CHEBI:57643"/>
        <dbReference type="ChEBI" id="CHEBI:58608"/>
        <dbReference type="EC" id="3.1.4.4"/>
    </reaction>
</comment>
<dbReference type="PANTHER" id="PTHR18896:SF76">
    <property type="entry name" value="PHOSPHOLIPASE"/>
    <property type="match status" value="1"/>
</dbReference>
<dbReference type="CDD" id="cd09140">
    <property type="entry name" value="PLDc_vPLD1_2_like_bac_1"/>
    <property type="match status" value="1"/>
</dbReference>
<dbReference type="PANTHER" id="PTHR18896">
    <property type="entry name" value="PHOSPHOLIPASE D"/>
    <property type="match status" value="1"/>
</dbReference>
<comment type="function">
    <text evidence="2">Could be a virulence factor.</text>
</comment>
<dbReference type="Gene3D" id="3.30.870.10">
    <property type="entry name" value="Endonuclease Chain A"/>
    <property type="match status" value="2"/>
</dbReference>
<evidence type="ECO:0000256" key="7">
    <source>
        <dbReference type="ARBA" id="ARBA00022801"/>
    </source>
</evidence>
<dbReference type="InterPro" id="IPR001736">
    <property type="entry name" value="PLipase_D/transphosphatidylase"/>
</dbReference>
<evidence type="ECO:0000256" key="3">
    <source>
        <dbReference type="ARBA" id="ARBA00004613"/>
    </source>
</evidence>
<keyword evidence="6" id="KW-0677">Repeat</keyword>
<evidence type="ECO:0000313" key="12">
    <source>
        <dbReference type="EMBL" id="MDT0575186.1"/>
    </source>
</evidence>
<dbReference type="InterPro" id="IPR015679">
    <property type="entry name" value="PLipase_D_fam"/>
</dbReference>
<protein>
    <recommendedName>
        <fullName evidence="4">Phospholipase D</fullName>
    </recommendedName>
    <alternativeName>
        <fullName evidence="9">Choline phosphatase</fullName>
    </alternativeName>
</protein>
<dbReference type="CDD" id="cd09143">
    <property type="entry name" value="PLDc_vPLD1_2_like_bac_2"/>
    <property type="match status" value="1"/>
</dbReference>
<evidence type="ECO:0000313" key="13">
    <source>
        <dbReference type="Proteomes" id="UP001259803"/>
    </source>
</evidence>
<dbReference type="PROSITE" id="PS50035">
    <property type="entry name" value="PLD"/>
    <property type="match status" value="2"/>
</dbReference>
<evidence type="ECO:0000256" key="6">
    <source>
        <dbReference type="ARBA" id="ARBA00022737"/>
    </source>
</evidence>
<evidence type="ECO:0000256" key="9">
    <source>
        <dbReference type="ARBA" id="ARBA00029594"/>
    </source>
</evidence>
<organism evidence="12 13">
    <name type="scientific">Croceicoccus esteveae</name>
    <dbReference type="NCBI Taxonomy" id="3075597"/>
    <lineage>
        <taxon>Bacteria</taxon>
        <taxon>Pseudomonadati</taxon>
        <taxon>Pseudomonadota</taxon>
        <taxon>Alphaproteobacteria</taxon>
        <taxon>Sphingomonadales</taxon>
        <taxon>Erythrobacteraceae</taxon>
        <taxon>Croceicoccus</taxon>
    </lineage>
</organism>
<evidence type="ECO:0000256" key="10">
    <source>
        <dbReference type="SAM" id="MobiDB-lite"/>
    </source>
</evidence>
<dbReference type="InterPro" id="IPR025202">
    <property type="entry name" value="PLD-like_dom"/>
</dbReference>
<evidence type="ECO:0000256" key="8">
    <source>
        <dbReference type="ARBA" id="ARBA00023098"/>
    </source>
</evidence>
<name>A0ABU2ZF16_9SPHN</name>
<keyword evidence="7" id="KW-0378">Hydrolase</keyword>
<comment type="subcellular location">
    <subcellularLocation>
        <location evidence="3">Secreted</location>
    </subcellularLocation>
</comment>
<keyword evidence="8" id="KW-0443">Lipid metabolism</keyword>